<dbReference type="PANTHER" id="PTHR34309:SF10">
    <property type="entry name" value="SLR1406 PROTEIN"/>
    <property type="match status" value="1"/>
</dbReference>
<evidence type="ECO:0008006" key="3">
    <source>
        <dbReference type="Google" id="ProtNLM"/>
    </source>
</evidence>
<sequence>MNYKPTLSLKGAKNYIHAAQKIATKKDLNLSIAVVDSSGNLLAFSRMDEASLVTTEVAIQKAKTAALLKTPSKLFEDMINSGDISMSKTPNITPLQGGIPIFYKGELCGAVGISGAKGDIDNSVALETVEAVNLEKE</sequence>
<dbReference type="Proteomes" id="UP000251311">
    <property type="component" value="Unassembled WGS sequence"/>
</dbReference>
<proteinExistence type="predicted"/>
<keyword evidence="2" id="KW-1185">Reference proteome</keyword>
<reference evidence="1 2" key="1">
    <citation type="submission" date="2017-02" db="EMBL/GenBank/DDBJ databases">
        <title>Arcobacter lacus sp. nov., a new species isolated from reclaimed water.</title>
        <authorList>
            <person name="Figueras M.J."/>
            <person name="Perez-Cataluna A."/>
            <person name="Salas-Masso N."/>
        </authorList>
    </citation>
    <scope>NUCLEOTIDE SEQUENCE [LARGE SCALE GENOMIC DNA]</scope>
    <source>
        <strain evidence="1 2">RW43-9</strain>
    </source>
</reference>
<accession>A0ABX5JNU8</accession>
<dbReference type="InterPro" id="IPR052517">
    <property type="entry name" value="GlcG_carb_metab_protein"/>
</dbReference>
<dbReference type="Pfam" id="PF03928">
    <property type="entry name" value="HbpS-like"/>
    <property type="match status" value="1"/>
</dbReference>
<dbReference type="SUPFAM" id="SSF143744">
    <property type="entry name" value="GlcG-like"/>
    <property type="match status" value="1"/>
</dbReference>
<protein>
    <recommendedName>
        <fullName evidence="3">Heme-binding protein</fullName>
    </recommendedName>
</protein>
<comment type="caution">
    <text evidence="1">The sequence shown here is derived from an EMBL/GenBank/DDBJ whole genome shotgun (WGS) entry which is preliminary data.</text>
</comment>
<name>A0ABX5JNU8_9BACT</name>
<organism evidence="1 2">
    <name type="scientific">Arcobacter lacus</name>
    <dbReference type="NCBI Taxonomy" id="1912876"/>
    <lineage>
        <taxon>Bacteria</taxon>
        <taxon>Pseudomonadati</taxon>
        <taxon>Campylobacterota</taxon>
        <taxon>Epsilonproteobacteria</taxon>
        <taxon>Campylobacterales</taxon>
        <taxon>Arcobacteraceae</taxon>
        <taxon>Arcobacter</taxon>
    </lineage>
</organism>
<dbReference type="PANTHER" id="PTHR34309">
    <property type="entry name" value="SLR1406 PROTEIN"/>
    <property type="match status" value="1"/>
</dbReference>
<evidence type="ECO:0000313" key="1">
    <source>
        <dbReference type="EMBL" id="PUE67809.1"/>
    </source>
</evidence>
<dbReference type="InterPro" id="IPR005624">
    <property type="entry name" value="PduO/GlcC-like"/>
</dbReference>
<dbReference type="Gene3D" id="3.30.450.150">
    <property type="entry name" value="Haem-degrading domain"/>
    <property type="match status" value="1"/>
</dbReference>
<dbReference type="EMBL" id="MUXF01000001">
    <property type="protein sequence ID" value="PUE67809.1"/>
    <property type="molecule type" value="Genomic_DNA"/>
</dbReference>
<gene>
    <name evidence="1" type="ORF">B0175_00795</name>
</gene>
<dbReference type="InterPro" id="IPR038084">
    <property type="entry name" value="PduO/GlcC-like_sf"/>
</dbReference>
<evidence type="ECO:0000313" key="2">
    <source>
        <dbReference type="Proteomes" id="UP000251311"/>
    </source>
</evidence>